<feature type="transmembrane region" description="Helical" evidence="7">
    <location>
        <begin position="220"/>
        <end position="238"/>
    </location>
</feature>
<comment type="similarity">
    <text evidence="2">Belongs to the TMEM144 family.</text>
</comment>
<keyword evidence="5 7" id="KW-0472">Membrane</keyword>
<sequence length="369" mass="40329">MEFSIKVGWLGVFGAIIGYGLFGLPMKHKKVLKANMNSVIYSFYLSFMVFLVPFFLLFVEPIKISIYGVISGIIWIPACFASIVVVQSIGLTVGISVWSVLVMFISFCWGQIFGHKMKNATLTIIGLILIFGGILSLIKIPRNESGADGEETTKTKPTKAIKEEEMNFGKTNIDDQELSSFEPWSSSVDNLMSNSGPEQSGEDLKKGKQHDKEDKKVSNFVGWLGILIIGICGGSTYAPLELAKAEDNGLMTPFSFGIGAFSSITFVTILYCIKKKMEGKNVKELFHFKICYFALLSGLIWCLGNICSIIAILSPLGLAVGYPLTQLAVLLSSISGIILFKEITGKNIFYFSICFVIAISGGILLGIYG</sequence>
<organism evidence="8 9">
    <name type="scientific">Anaeramoeba flamelloides</name>
    <dbReference type="NCBI Taxonomy" id="1746091"/>
    <lineage>
        <taxon>Eukaryota</taxon>
        <taxon>Metamonada</taxon>
        <taxon>Anaeramoebidae</taxon>
        <taxon>Anaeramoeba</taxon>
    </lineage>
</organism>
<evidence type="ECO:0000256" key="6">
    <source>
        <dbReference type="SAM" id="MobiDB-lite"/>
    </source>
</evidence>
<feature type="region of interest" description="Disordered" evidence="6">
    <location>
        <begin position="192"/>
        <end position="211"/>
    </location>
</feature>
<evidence type="ECO:0000313" key="8">
    <source>
        <dbReference type="EMBL" id="KAJ3445601.1"/>
    </source>
</evidence>
<evidence type="ECO:0000256" key="4">
    <source>
        <dbReference type="ARBA" id="ARBA00022989"/>
    </source>
</evidence>
<dbReference type="PANTHER" id="PTHR16119:SF17">
    <property type="entry name" value="TRANSMEMBRANE PROTEIN 144"/>
    <property type="match status" value="1"/>
</dbReference>
<proteinExistence type="inferred from homology"/>
<feature type="transmembrane region" description="Helical" evidence="7">
    <location>
        <begin position="93"/>
        <end position="114"/>
    </location>
</feature>
<feature type="transmembrane region" description="Helical" evidence="7">
    <location>
        <begin position="319"/>
        <end position="340"/>
    </location>
</feature>
<feature type="transmembrane region" description="Helical" evidence="7">
    <location>
        <begin position="250"/>
        <end position="273"/>
    </location>
</feature>
<dbReference type="InterPro" id="IPR012435">
    <property type="entry name" value="TMEM144"/>
</dbReference>
<name>A0AAV7ZXS8_9EUKA</name>
<comment type="subcellular location">
    <subcellularLocation>
        <location evidence="1">Membrane</location>
        <topology evidence="1">Multi-pass membrane protein</topology>
    </subcellularLocation>
</comment>
<evidence type="ECO:0000256" key="7">
    <source>
        <dbReference type="SAM" id="Phobius"/>
    </source>
</evidence>
<evidence type="ECO:0000256" key="3">
    <source>
        <dbReference type="ARBA" id="ARBA00022692"/>
    </source>
</evidence>
<dbReference type="Pfam" id="PF07857">
    <property type="entry name" value="TMEM144"/>
    <property type="match status" value="1"/>
</dbReference>
<evidence type="ECO:0000313" key="9">
    <source>
        <dbReference type="Proteomes" id="UP001146793"/>
    </source>
</evidence>
<dbReference type="InterPro" id="IPR010651">
    <property type="entry name" value="Sugar_transport"/>
</dbReference>
<protein>
    <submittedName>
        <fullName evidence="8">Transmembrane protein</fullName>
    </submittedName>
</protein>
<keyword evidence="3 7" id="KW-0812">Transmembrane</keyword>
<evidence type="ECO:0000256" key="2">
    <source>
        <dbReference type="ARBA" id="ARBA00005731"/>
    </source>
</evidence>
<feature type="transmembrane region" description="Helical" evidence="7">
    <location>
        <begin position="6"/>
        <end position="26"/>
    </location>
</feature>
<dbReference type="PANTHER" id="PTHR16119">
    <property type="entry name" value="TRANSMEMBRANE PROTEIN 144"/>
    <property type="match status" value="1"/>
</dbReference>
<dbReference type="GO" id="GO:0015144">
    <property type="term" value="F:carbohydrate transmembrane transporter activity"/>
    <property type="evidence" value="ECO:0007669"/>
    <property type="project" value="InterPro"/>
</dbReference>
<comment type="caution">
    <text evidence="8">The sequence shown here is derived from an EMBL/GenBank/DDBJ whole genome shotgun (WGS) entry which is preliminary data.</text>
</comment>
<feature type="transmembrane region" description="Helical" evidence="7">
    <location>
        <begin position="293"/>
        <end position="313"/>
    </location>
</feature>
<keyword evidence="4 7" id="KW-1133">Transmembrane helix</keyword>
<evidence type="ECO:0000256" key="5">
    <source>
        <dbReference type="ARBA" id="ARBA00023136"/>
    </source>
</evidence>
<feature type="transmembrane region" description="Helical" evidence="7">
    <location>
        <begin position="120"/>
        <end position="138"/>
    </location>
</feature>
<dbReference type="Proteomes" id="UP001146793">
    <property type="component" value="Unassembled WGS sequence"/>
</dbReference>
<accession>A0AAV7ZXS8</accession>
<feature type="compositionally biased region" description="Basic and acidic residues" evidence="6">
    <location>
        <begin position="202"/>
        <end position="211"/>
    </location>
</feature>
<dbReference type="GO" id="GO:0016020">
    <property type="term" value="C:membrane"/>
    <property type="evidence" value="ECO:0007669"/>
    <property type="project" value="UniProtKB-SubCell"/>
</dbReference>
<dbReference type="EMBL" id="JANTQA010000023">
    <property type="protein sequence ID" value="KAJ3445601.1"/>
    <property type="molecule type" value="Genomic_DNA"/>
</dbReference>
<feature type="transmembrane region" description="Helical" evidence="7">
    <location>
        <begin position="347"/>
        <end position="368"/>
    </location>
</feature>
<gene>
    <name evidence="8" type="ORF">M0812_11487</name>
</gene>
<feature type="transmembrane region" description="Helical" evidence="7">
    <location>
        <begin position="64"/>
        <end position="86"/>
    </location>
</feature>
<feature type="transmembrane region" description="Helical" evidence="7">
    <location>
        <begin position="38"/>
        <end position="58"/>
    </location>
</feature>
<dbReference type="AlphaFoldDB" id="A0AAV7ZXS8"/>
<evidence type="ECO:0000256" key="1">
    <source>
        <dbReference type="ARBA" id="ARBA00004141"/>
    </source>
</evidence>
<reference evidence="8" key="1">
    <citation type="submission" date="2022-08" db="EMBL/GenBank/DDBJ databases">
        <title>Novel sulphate-reducing endosymbionts in the free-living metamonad Anaeramoeba.</title>
        <authorList>
            <person name="Jerlstrom-Hultqvist J."/>
            <person name="Cepicka I."/>
            <person name="Gallot-Lavallee L."/>
            <person name="Salas-Leiva D."/>
            <person name="Curtis B.A."/>
            <person name="Zahonova K."/>
            <person name="Pipaliya S."/>
            <person name="Dacks J."/>
            <person name="Roger A.J."/>
        </authorList>
    </citation>
    <scope>NUCLEOTIDE SEQUENCE</scope>
    <source>
        <strain evidence="8">Busselton2</strain>
    </source>
</reference>